<dbReference type="GO" id="GO:0050660">
    <property type="term" value="F:flavin adenine dinucleotide binding"/>
    <property type="evidence" value="ECO:0007669"/>
    <property type="project" value="InterPro"/>
</dbReference>
<dbReference type="FunFam" id="3.50.50.60:FF:000228">
    <property type="entry name" value="FAD-containing monooxygenase EthA"/>
    <property type="match status" value="1"/>
</dbReference>
<dbReference type="InterPro" id="IPR020946">
    <property type="entry name" value="Flavin_mOase-like"/>
</dbReference>
<evidence type="ECO:0000256" key="7">
    <source>
        <dbReference type="SAM" id="MobiDB-lite"/>
    </source>
</evidence>
<feature type="compositionally biased region" description="Polar residues" evidence="7">
    <location>
        <begin position="487"/>
        <end position="500"/>
    </location>
</feature>
<evidence type="ECO:0000256" key="3">
    <source>
        <dbReference type="ARBA" id="ARBA00022827"/>
    </source>
</evidence>
<proteinExistence type="predicted"/>
<evidence type="ECO:0008006" key="9">
    <source>
        <dbReference type="Google" id="ProtNLM"/>
    </source>
</evidence>
<keyword evidence="2" id="KW-0285">Flavoprotein</keyword>
<keyword evidence="4" id="KW-0521">NADP</keyword>
<accession>A0A0F9VBY8</accession>
<evidence type="ECO:0000313" key="8">
    <source>
        <dbReference type="EMBL" id="KKO01560.1"/>
    </source>
</evidence>
<comment type="cofactor">
    <cofactor evidence="1">
        <name>FAD</name>
        <dbReference type="ChEBI" id="CHEBI:57692"/>
    </cofactor>
</comment>
<evidence type="ECO:0000256" key="2">
    <source>
        <dbReference type="ARBA" id="ARBA00022630"/>
    </source>
</evidence>
<keyword evidence="5" id="KW-0560">Oxidoreductase</keyword>
<keyword evidence="3" id="KW-0274">FAD</keyword>
<dbReference type="GO" id="GO:0004499">
    <property type="term" value="F:N,N-dimethylaniline monooxygenase activity"/>
    <property type="evidence" value="ECO:0007669"/>
    <property type="project" value="InterPro"/>
</dbReference>
<dbReference type="GO" id="GO:0050661">
    <property type="term" value="F:NADP binding"/>
    <property type="evidence" value="ECO:0007669"/>
    <property type="project" value="InterPro"/>
</dbReference>
<dbReference type="EMBL" id="LAZR01000034">
    <property type="protein sequence ID" value="KKO01560.1"/>
    <property type="molecule type" value="Genomic_DNA"/>
</dbReference>
<sequence>MTMEHHDVIIIGAGLSGIGTACHLARECPGQSYLILERRQAVGGTWDLFRYPGIRSDSDMFSFGYAFRPWNALQTLADGPAIRQYISDTAKEHGVSPHIRFGQETQDADWDSATQRWTVTTRDNQGEEQKFSCRFLISCTGYYDHKQGHLPNFPGVDSFKGRCIHPQQWPEDLDYRGKRVVVIGSGATAVTLVPAMAEDAAHITMLQRSPSYIMSVPAHDTLTSVLSHLMPKSWAYRLARRRNIAIQRWIYKAAKRWPEKTRRFLLKGVSNKLNDQSLMPHFTPRYMPWDQRLCAVPNGDLFTAINSGKASVVTDQIAAFTENGIRLASGQELEADIVITATGLQLQVLGGTKLTLDGAPCKINERMTYKGVLLEGVPNMAWIFGYTNAPWTLKADIAARYVCRLLNHLQATGLAVAQANDRGANRQSHSMMGTLESGYIQRANAVLPRQGAELPWQVLNAYEVDSAMLLEEPIEDEILELEPHQRGNPTPSHGSSKAVA</sequence>
<dbReference type="PANTHER" id="PTHR43872:SF1">
    <property type="entry name" value="MONOOXYGENASE, PUTATIVE (AFU_ORTHOLOGUE AFUA_8G02570)-RELATED"/>
    <property type="match status" value="1"/>
</dbReference>
<dbReference type="PRINTS" id="PR00469">
    <property type="entry name" value="PNDRDTASEII"/>
</dbReference>
<evidence type="ECO:0000256" key="6">
    <source>
        <dbReference type="ARBA" id="ARBA00023033"/>
    </source>
</evidence>
<dbReference type="Gene3D" id="3.50.50.60">
    <property type="entry name" value="FAD/NAD(P)-binding domain"/>
    <property type="match status" value="3"/>
</dbReference>
<protein>
    <recommendedName>
        <fullName evidence="9">FAD-containing monooxygenase EthA</fullName>
    </recommendedName>
</protein>
<dbReference type="Pfam" id="PF13450">
    <property type="entry name" value="NAD_binding_8"/>
    <property type="match status" value="1"/>
</dbReference>
<dbReference type="InterPro" id="IPR036188">
    <property type="entry name" value="FAD/NAD-bd_sf"/>
</dbReference>
<dbReference type="Pfam" id="PF00743">
    <property type="entry name" value="FMO-like"/>
    <property type="match status" value="1"/>
</dbReference>
<dbReference type="AlphaFoldDB" id="A0A0F9VBY8"/>
<organism evidence="8">
    <name type="scientific">marine sediment metagenome</name>
    <dbReference type="NCBI Taxonomy" id="412755"/>
    <lineage>
        <taxon>unclassified sequences</taxon>
        <taxon>metagenomes</taxon>
        <taxon>ecological metagenomes</taxon>
    </lineage>
</organism>
<feature type="region of interest" description="Disordered" evidence="7">
    <location>
        <begin position="481"/>
        <end position="500"/>
    </location>
</feature>
<evidence type="ECO:0000256" key="1">
    <source>
        <dbReference type="ARBA" id="ARBA00001974"/>
    </source>
</evidence>
<gene>
    <name evidence="8" type="ORF">LCGC14_0113640</name>
</gene>
<keyword evidence="6" id="KW-0503">Monooxygenase</keyword>
<name>A0A0F9VBY8_9ZZZZ</name>
<evidence type="ECO:0000256" key="4">
    <source>
        <dbReference type="ARBA" id="ARBA00022857"/>
    </source>
</evidence>
<dbReference type="PANTHER" id="PTHR43872">
    <property type="entry name" value="MONOOXYGENASE, PUTATIVE (AFU_ORTHOLOGUE AFUA_8G02570)-RELATED"/>
    <property type="match status" value="1"/>
</dbReference>
<dbReference type="SUPFAM" id="SSF51905">
    <property type="entry name" value="FAD/NAD(P)-binding domain"/>
    <property type="match status" value="1"/>
</dbReference>
<evidence type="ECO:0000256" key="5">
    <source>
        <dbReference type="ARBA" id="ARBA00023002"/>
    </source>
</evidence>
<comment type="caution">
    <text evidence="8">The sequence shown here is derived from an EMBL/GenBank/DDBJ whole genome shotgun (WGS) entry which is preliminary data.</text>
</comment>
<reference evidence="8" key="1">
    <citation type="journal article" date="2015" name="Nature">
        <title>Complex archaea that bridge the gap between prokaryotes and eukaryotes.</title>
        <authorList>
            <person name="Spang A."/>
            <person name="Saw J.H."/>
            <person name="Jorgensen S.L."/>
            <person name="Zaremba-Niedzwiedzka K."/>
            <person name="Martijn J."/>
            <person name="Lind A.E."/>
            <person name="van Eijk R."/>
            <person name="Schleper C."/>
            <person name="Guy L."/>
            <person name="Ettema T.J."/>
        </authorList>
    </citation>
    <scope>NUCLEOTIDE SEQUENCE</scope>
</reference>
<dbReference type="InterPro" id="IPR051820">
    <property type="entry name" value="FAD-binding_MO"/>
</dbReference>